<feature type="transmembrane region" description="Helical" evidence="10">
    <location>
        <begin position="197"/>
        <end position="230"/>
    </location>
</feature>
<evidence type="ECO:0000313" key="13">
    <source>
        <dbReference type="EMBL" id="CAB3381203.1"/>
    </source>
</evidence>
<dbReference type="PRINTS" id="PR00896">
    <property type="entry name" value="VASOPRESSINR"/>
</dbReference>
<evidence type="ECO:0000256" key="10">
    <source>
        <dbReference type="RuleBase" id="RU046427"/>
    </source>
</evidence>
<dbReference type="Proteomes" id="UP000494165">
    <property type="component" value="Unassembled WGS sequence"/>
</dbReference>
<dbReference type="InterPro" id="IPR052665">
    <property type="entry name" value="Neuropeptide-GPCR"/>
</dbReference>
<feature type="transmembrane region" description="Helical" evidence="10">
    <location>
        <begin position="157"/>
        <end position="177"/>
    </location>
</feature>
<name>A0A8S1DJJ7_9INSE</name>
<evidence type="ECO:0000256" key="7">
    <source>
        <dbReference type="ARBA" id="ARBA00023170"/>
    </source>
</evidence>
<feature type="compositionally biased region" description="Low complexity" evidence="11">
    <location>
        <begin position="388"/>
        <end position="411"/>
    </location>
</feature>
<evidence type="ECO:0000256" key="5">
    <source>
        <dbReference type="ARBA" id="ARBA00023040"/>
    </source>
</evidence>
<feature type="transmembrane region" description="Helical" evidence="10">
    <location>
        <begin position="283"/>
        <end position="301"/>
    </location>
</feature>
<feature type="region of interest" description="Disordered" evidence="11">
    <location>
        <begin position="370"/>
        <end position="426"/>
    </location>
</feature>
<gene>
    <name evidence="13" type="ORF">CLODIP_2_CD05629</name>
</gene>
<keyword evidence="3 10" id="KW-0812">Transmembrane</keyword>
<dbReference type="CDD" id="cd15197">
    <property type="entry name" value="7tmA_NPSR"/>
    <property type="match status" value="1"/>
</dbReference>
<feature type="transmembrane region" description="Helical" evidence="10">
    <location>
        <begin position="115"/>
        <end position="136"/>
    </location>
</feature>
<dbReference type="EMBL" id="CADEPI010000227">
    <property type="protein sequence ID" value="CAB3381203.1"/>
    <property type="molecule type" value="Genomic_DNA"/>
</dbReference>
<evidence type="ECO:0000256" key="11">
    <source>
        <dbReference type="SAM" id="MobiDB-lite"/>
    </source>
</evidence>
<dbReference type="InterPro" id="IPR000276">
    <property type="entry name" value="GPCR_Rhodpsn"/>
</dbReference>
<proteinExistence type="inferred from homology"/>
<feature type="transmembrane region" description="Helical" evidence="10">
    <location>
        <begin position="78"/>
        <end position="95"/>
    </location>
</feature>
<feature type="transmembrane region" description="Helical" evidence="10">
    <location>
        <begin position="44"/>
        <end position="66"/>
    </location>
</feature>
<keyword evidence="4 10" id="KW-1133">Transmembrane helix</keyword>
<reference evidence="13 14" key="1">
    <citation type="submission" date="2020-04" db="EMBL/GenBank/DDBJ databases">
        <authorList>
            <person name="Alioto T."/>
            <person name="Alioto T."/>
            <person name="Gomez Garrido J."/>
        </authorList>
    </citation>
    <scope>NUCLEOTIDE SEQUENCE [LARGE SCALE GENOMIC DNA]</scope>
</reference>
<accession>A0A8S1DJJ7</accession>
<dbReference type="Pfam" id="PF00001">
    <property type="entry name" value="7tm_1"/>
    <property type="match status" value="1"/>
</dbReference>
<feature type="transmembrane region" description="Helical" evidence="10">
    <location>
        <begin position="321"/>
        <end position="341"/>
    </location>
</feature>
<dbReference type="InterPro" id="IPR017452">
    <property type="entry name" value="GPCR_Rhodpsn_7TM"/>
</dbReference>
<dbReference type="InterPro" id="IPR001817">
    <property type="entry name" value="Vasoprsn_rcpt"/>
</dbReference>
<evidence type="ECO:0000313" key="14">
    <source>
        <dbReference type="Proteomes" id="UP000494165"/>
    </source>
</evidence>
<evidence type="ECO:0000256" key="6">
    <source>
        <dbReference type="ARBA" id="ARBA00023136"/>
    </source>
</evidence>
<dbReference type="PANTHER" id="PTHR24224">
    <property type="entry name" value="CARDIOACCELERATORY PEPTIDE RECEPTOR-RELATED"/>
    <property type="match status" value="1"/>
</dbReference>
<comment type="similarity">
    <text evidence="10">Belongs to the G-protein coupled receptor 1 family. Vasopressin/oxytocin receptor subfamily.</text>
</comment>
<feature type="domain" description="G-protein coupled receptors family 1 profile" evidence="12">
    <location>
        <begin position="56"/>
        <end position="338"/>
    </location>
</feature>
<keyword evidence="9 10" id="KW-0807">Transducer</keyword>
<dbReference type="SUPFAM" id="SSF81321">
    <property type="entry name" value="Family A G protein-coupled receptor-like"/>
    <property type="match status" value="1"/>
</dbReference>
<keyword evidence="7 10" id="KW-0675">Receptor</keyword>
<dbReference type="GO" id="GO:0008188">
    <property type="term" value="F:neuropeptide receptor activity"/>
    <property type="evidence" value="ECO:0007669"/>
    <property type="project" value="TreeGrafter"/>
</dbReference>
<evidence type="ECO:0000256" key="8">
    <source>
        <dbReference type="ARBA" id="ARBA00023180"/>
    </source>
</evidence>
<dbReference type="Gene3D" id="1.20.1070.10">
    <property type="entry name" value="Rhodopsin 7-helix transmembrane proteins"/>
    <property type="match status" value="1"/>
</dbReference>
<protein>
    <recommendedName>
        <fullName evidence="12">G-protein coupled receptors family 1 profile domain-containing protein</fullName>
    </recommendedName>
</protein>
<keyword evidence="14" id="KW-1185">Reference proteome</keyword>
<dbReference type="OrthoDB" id="5987909at2759"/>
<comment type="subcellular location">
    <subcellularLocation>
        <location evidence="1 10">Cell membrane</location>
        <topology evidence="1 10">Multi-pass membrane protein</topology>
    </subcellularLocation>
</comment>
<evidence type="ECO:0000256" key="9">
    <source>
        <dbReference type="ARBA" id="ARBA00023224"/>
    </source>
</evidence>
<organism evidence="13 14">
    <name type="scientific">Cloeon dipterum</name>
    <dbReference type="NCBI Taxonomy" id="197152"/>
    <lineage>
        <taxon>Eukaryota</taxon>
        <taxon>Metazoa</taxon>
        <taxon>Ecdysozoa</taxon>
        <taxon>Arthropoda</taxon>
        <taxon>Hexapoda</taxon>
        <taxon>Insecta</taxon>
        <taxon>Pterygota</taxon>
        <taxon>Palaeoptera</taxon>
        <taxon>Ephemeroptera</taxon>
        <taxon>Pisciforma</taxon>
        <taxon>Baetidae</taxon>
        <taxon>Cloeon</taxon>
    </lineage>
</organism>
<dbReference type="FunFam" id="1.20.1070.10:FF:000188">
    <property type="entry name" value="Neuropeptide S receptor"/>
    <property type="match status" value="1"/>
</dbReference>
<evidence type="ECO:0000256" key="2">
    <source>
        <dbReference type="ARBA" id="ARBA00022475"/>
    </source>
</evidence>
<dbReference type="GO" id="GO:0005000">
    <property type="term" value="F:vasopressin receptor activity"/>
    <property type="evidence" value="ECO:0007669"/>
    <property type="project" value="InterPro"/>
</dbReference>
<evidence type="ECO:0000256" key="1">
    <source>
        <dbReference type="ARBA" id="ARBA00004651"/>
    </source>
</evidence>
<dbReference type="GO" id="GO:0005886">
    <property type="term" value="C:plasma membrane"/>
    <property type="evidence" value="ECO:0007669"/>
    <property type="project" value="UniProtKB-SubCell"/>
</dbReference>
<comment type="caution">
    <text evidence="13">The sequence shown here is derived from an EMBL/GenBank/DDBJ whole genome shotgun (WGS) entry which is preliminary data.</text>
</comment>
<evidence type="ECO:0000256" key="4">
    <source>
        <dbReference type="ARBA" id="ARBA00022989"/>
    </source>
</evidence>
<keyword evidence="8 10" id="KW-0325">Glycoprotein</keyword>
<dbReference type="PANTHER" id="PTHR24224:SF6">
    <property type="entry name" value="CARDIOACCELERATORY PEPTIDE RECEPTOR-RELATED"/>
    <property type="match status" value="1"/>
</dbReference>
<sequence>MSELLAGLPTAAFEGPTNDTANDTLAGAEGDINQFYFYETEQFIVMWLLFILILVGNSAVLAALLLDRTRAKSRMNFFIMHLAIADLSVGLINVLTDIISKQTVSWYAGNVACKFIRFMQVLVTYASTYVLVALSIDRYDAIRHPMNFSGSWRRARILIATAWMLSALFSAPIMLLFEERLVQGQLQCWIELPEQWHWQLYITLVAVALFFIPACIITFCYAVIVATIWAQGKILGAQPARSAKVSRVKTPTRTNGHAEEEADCRRASSRGLIPRAKIKTVKMTLVIVFVFIMCWSPYIVFDLLQVYGQVPRTQTTTAVATFIQSLAPLNSAANPVIYCLFSSSICRSLRKLPPLVWIPFCRRGTESIPPGALSSSSGWRGGPGAPGSGESTSLSELASRSSSSNAYSRSTCKGSPRTIAASRRML</sequence>
<keyword evidence="2" id="KW-1003">Cell membrane</keyword>
<keyword evidence="5 10" id="KW-0297">G-protein coupled receptor</keyword>
<evidence type="ECO:0000256" key="3">
    <source>
        <dbReference type="ARBA" id="ARBA00022692"/>
    </source>
</evidence>
<dbReference type="PROSITE" id="PS00237">
    <property type="entry name" value="G_PROTEIN_RECEP_F1_1"/>
    <property type="match status" value="1"/>
</dbReference>
<dbReference type="AlphaFoldDB" id="A0A8S1DJJ7"/>
<dbReference type="PRINTS" id="PR00237">
    <property type="entry name" value="GPCRRHODOPSN"/>
</dbReference>
<keyword evidence="6 10" id="KW-0472">Membrane</keyword>
<evidence type="ECO:0000259" key="12">
    <source>
        <dbReference type="PROSITE" id="PS50262"/>
    </source>
</evidence>
<dbReference type="PROSITE" id="PS50262">
    <property type="entry name" value="G_PROTEIN_RECEP_F1_2"/>
    <property type="match status" value="1"/>
</dbReference>